<dbReference type="RefSeq" id="WP_257767628.1">
    <property type="nucleotide sequence ID" value="NZ_CP102480.1"/>
</dbReference>
<dbReference type="InterPro" id="IPR005180">
    <property type="entry name" value="DUF302"/>
</dbReference>
<name>A0A9J7API9_9PROT</name>
<keyword evidence="1" id="KW-0732">Signal</keyword>
<sequence>MRQQLRTGLIAAVLLAALSIQPFTARADSHGDGLIVKTSAFGVTKTLDRLGIVLERAGITVFARIDHAKGAGKVGLDLPPTALIIFGNPKLGTPLMQSNQKIGLDLPLKALAWQEADGSVKLGYTDPAWLAKRHGIADRDSVFQKMAGALKKFTDMAVTKGGLPKQ</sequence>
<dbReference type="Gene3D" id="3.30.310.70">
    <property type="entry name" value="TT1751-like domain"/>
    <property type="match status" value="1"/>
</dbReference>
<evidence type="ECO:0000259" key="2">
    <source>
        <dbReference type="Pfam" id="PF03625"/>
    </source>
</evidence>
<dbReference type="Pfam" id="PF03625">
    <property type="entry name" value="DUF302"/>
    <property type="match status" value="1"/>
</dbReference>
<proteinExistence type="predicted"/>
<dbReference type="SUPFAM" id="SSF103247">
    <property type="entry name" value="TT1751-like"/>
    <property type="match status" value="1"/>
</dbReference>
<dbReference type="EMBL" id="CP102480">
    <property type="protein sequence ID" value="UUX49127.1"/>
    <property type="molecule type" value="Genomic_DNA"/>
</dbReference>
<evidence type="ECO:0000256" key="1">
    <source>
        <dbReference type="SAM" id="SignalP"/>
    </source>
</evidence>
<organism evidence="3 4">
    <name type="scientific">Nisaea acidiphila</name>
    <dbReference type="NCBI Taxonomy" id="1862145"/>
    <lineage>
        <taxon>Bacteria</taxon>
        <taxon>Pseudomonadati</taxon>
        <taxon>Pseudomonadota</taxon>
        <taxon>Alphaproteobacteria</taxon>
        <taxon>Rhodospirillales</taxon>
        <taxon>Thalassobaculaceae</taxon>
        <taxon>Nisaea</taxon>
    </lineage>
</organism>
<dbReference type="InterPro" id="IPR035923">
    <property type="entry name" value="TT1751-like_sf"/>
</dbReference>
<reference evidence="3" key="1">
    <citation type="submission" date="2022-08" db="EMBL/GenBank/DDBJ databases">
        <title>Nisaea acidiphila sp. nov., isolated from a marine algal debris and emended description of the genus Nisaea Urios et al. 2008.</title>
        <authorList>
            <person name="Kwon K."/>
        </authorList>
    </citation>
    <scope>NUCLEOTIDE SEQUENCE</scope>
    <source>
        <strain evidence="3">MEBiC11861</strain>
    </source>
</reference>
<dbReference type="Proteomes" id="UP001060336">
    <property type="component" value="Chromosome"/>
</dbReference>
<evidence type="ECO:0000313" key="3">
    <source>
        <dbReference type="EMBL" id="UUX49127.1"/>
    </source>
</evidence>
<feature type="signal peptide" evidence="1">
    <location>
        <begin position="1"/>
        <end position="27"/>
    </location>
</feature>
<accession>A0A9J7API9</accession>
<dbReference type="PANTHER" id="PTHR38342">
    <property type="entry name" value="SLR5037 PROTEIN"/>
    <property type="match status" value="1"/>
</dbReference>
<protein>
    <submittedName>
        <fullName evidence="3">DUF302 domain-containing protein</fullName>
    </submittedName>
</protein>
<keyword evidence="4" id="KW-1185">Reference proteome</keyword>
<dbReference type="AlphaFoldDB" id="A0A9J7API9"/>
<gene>
    <name evidence="3" type="ORF">NUH88_17195</name>
</gene>
<feature type="chain" id="PRO_5039914078" evidence="1">
    <location>
        <begin position="28"/>
        <end position="166"/>
    </location>
</feature>
<feature type="domain" description="DUF302" evidence="2">
    <location>
        <begin position="65"/>
        <end position="127"/>
    </location>
</feature>
<dbReference type="CDD" id="cd14797">
    <property type="entry name" value="DUF302"/>
    <property type="match status" value="1"/>
</dbReference>
<dbReference type="KEGG" id="naci:NUH88_17195"/>
<evidence type="ECO:0000313" key="4">
    <source>
        <dbReference type="Proteomes" id="UP001060336"/>
    </source>
</evidence>
<dbReference type="PANTHER" id="PTHR38342:SF2">
    <property type="entry name" value="INNER MEMBRANE OR EXPORTED"/>
    <property type="match status" value="1"/>
</dbReference>